<proteinExistence type="inferred from homology"/>
<dbReference type="SUPFAM" id="SSF52172">
    <property type="entry name" value="CheY-like"/>
    <property type="match status" value="1"/>
</dbReference>
<dbReference type="GO" id="GO:0009927">
    <property type="term" value="F:histidine phosphotransfer kinase activity"/>
    <property type="evidence" value="ECO:0007669"/>
    <property type="project" value="TreeGrafter"/>
</dbReference>
<dbReference type="InterPro" id="IPR011006">
    <property type="entry name" value="CheY-like_superfamily"/>
</dbReference>
<feature type="transmembrane region" description="Helical" evidence="13">
    <location>
        <begin position="35"/>
        <end position="54"/>
    </location>
</feature>
<dbReference type="GO" id="GO:0022857">
    <property type="term" value="F:transmembrane transporter activity"/>
    <property type="evidence" value="ECO:0007669"/>
    <property type="project" value="InterPro"/>
</dbReference>
<evidence type="ECO:0000256" key="4">
    <source>
        <dbReference type="ARBA" id="ARBA00012438"/>
    </source>
</evidence>
<dbReference type="PANTHER" id="PTHR43047">
    <property type="entry name" value="TWO-COMPONENT HISTIDINE PROTEIN KINASE"/>
    <property type="match status" value="1"/>
</dbReference>
<dbReference type="Gene3D" id="3.30.565.10">
    <property type="entry name" value="Histidine kinase-like ATPase, C-terminal domain"/>
    <property type="match status" value="1"/>
</dbReference>
<dbReference type="eggNOG" id="COG4191">
    <property type="taxonomic scope" value="Bacteria"/>
</dbReference>
<dbReference type="PROSITE" id="PS50283">
    <property type="entry name" value="NA_SOLUT_SYMP_3"/>
    <property type="match status" value="1"/>
</dbReference>
<dbReference type="PROSITE" id="PS50109">
    <property type="entry name" value="HIS_KIN"/>
    <property type="match status" value="1"/>
</dbReference>
<dbReference type="CDD" id="cd00082">
    <property type="entry name" value="HisKA"/>
    <property type="match status" value="1"/>
</dbReference>
<feature type="transmembrane region" description="Helical" evidence="13">
    <location>
        <begin position="474"/>
        <end position="494"/>
    </location>
</feature>
<feature type="transmembrane region" description="Helical" evidence="13">
    <location>
        <begin position="276"/>
        <end position="297"/>
    </location>
</feature>
<dbReference type="RefSeq" id="WP_038637167.1">
    <property type="nucleotide sequence ID" value="NZ_CP009888.1"/>
</dbReference>
<evidence type="ECO:0000256" key="8">
    <source>
        <dbReference type="ARBA" id="ARBA00022777"/>
    </source>
</evidence>
<dbReference type="InterPro" id="IPR001789">
    <property type="entry name" value="Sig_transdc_resp-reg_receiver"/>
</dbReference>
<dbReference type="InterPro" id="IPR004358">
    <property type="entry name" value="Sig_transdc_His_kin-like_C"/>
</dbReference>
<dbReference type="InterPro" id="IPR036097">
    <property type="entry name" value="HisK_dim/P_sf"/>
</dbReference>
<dbReference type="SMART" id="SM00387">
    <property type="entry name" value="HATPase_c"/>
    <property type="match status" value="1"/>
</dbReference>
<comment type="subcellular location">
    <subcellularLocation>
        <location evidence="2">Membrane</location>
        <topology evidence="2">Multi-pass membrane protein</topology>
    </subcellularLocation>
</comment>
<dbReference type="eggNOG" id="COG0591">
    <property type="taxonomic scope" value="Bacteria"/>
</dbReference>
<dbReference type="InterPro" id="IPR036890">
    <property type="entry name" value="HATPase_C_sf"/>
</dbReference>
<dbReference type="InterPro" id="IPR001734">
    <property type="entry name" value="Na/solute_symporter"/>
</dbReference>
<dbReference type="AlphaFoldDB" id="A0A0A7EAU0"/>
<dbReference type="Pfam" id="PF00512">
    <property type="entry name" value="HisKA"/>
    <property type="match status" value="1"/>
</dbReference>
<keyword evidence="17" id="KW-1185">Reference proteome</keyword>
<feature type="transmembrane region" description="Helical" evidence="13">
    <location>
        <begin position="435"/>
        <end position="454"/>
    </location>
</feature>
<feature type="transmembrane region" description="Helical" evidence="13">
    <location>
        <begin position="335"/>
        <end position="358"/>
    </location>
</feature>
<sequence>MTIALIFVALAYIGVLFWLANWGDKTTPLAKKISHHPFVYSFALGIYCTSWTFYGAVGTAANSGWSYLPILLGPSLLFIFGHNFLRKMILVSKKQNITTIADFISARYGKRQLTAILVTFIALLATIPYIALQLKALSTSFVLLQNNSEISGSMMALIGTLLMAIFAIFFGTRKVDVTEYRSGLMLAVAFESIVKLFALAAVAGLSYYVFTHYQDGMWEYFTNQISFGQWQKEDFFSFNFVAQSLMAAAAVICLPRQFHVTVVDNQDINHLKTARWAFPLYLLLTAGIIIPIATAAMHPQIGGSAAADSFVLALPLAQQSAFLSTFVFIGGLSAATAMIVVATLTLSTMISNDVVLPLMLRRKFKRNLITTSYKRRILLTRRFTIAAILGLSYLYQQLFGNQAALASMGLVAFSLVTQLIPAVVGGLYWRKGHAYGVYAGLLAGFACWMLYLMLPLFEGAVITDSAMQQSVITQGTFVALIANVICYITFSLGANERLVDRIQAAAFVNPKEQLKLDKHHSKQINATVYDLKVLLQTFLGIQRSKQLIVRYTMKHDFADDNDTPTSDFVDFCERALTGVLGASSARVLIGAVISGKQMAFEEVVNFFDETTQAIQFNQNLLFTSLENLSHGISVVDRNLKLVAWNRRYTELFEYPEGFLEVGQPIEEVIRHNVSKGECGPGEIDAQVQKRVQHLRNGTSHHFIRRRRNGQVIEMIGNPLPDGGFVTCFSDITTHIETQHALEEVNIDLENRIEARTLEIRSINEDLEAQIEKRIETEKQLNQAKLEAEKANDSKTRFLALASHDILQPLNAARLYLAAVDQTELSETNLGTMEKLGDSLDSTVHLMSGLLEIAKLEQGAMKPTPRHFPINDILGPLANEYIILSKEKGLDFKVRTNNAIVHADTTYLRRIIQNLVSNAVKYTETGKVLVACRKRKHDLRIEVWDTGPGISEVEQAKVFNDFYRIEASDNKGLGLGLGVVKRMADLMSLKLELKSTPNKGSCFAIEVPYGDIKLVQEKATNKVILDNKQTLNVLVVDDEQENLDAMGTLMTKWGCRYTAFNLVDDVLAHAKQAAAPDLILMDFQLSHEINGVDLIEQLRSDWQAEIPAVLITAVRDDELKRSTKEKAIHYLSKPVKPAKLKALIKHTSR</sequence>
<evidence type="ECO:0000256" key="11">
    <source>
        <dbReference type="PROSITE-ProRule" id="PRU00169"/>
    </source>
</evidence>
<evidence type="ECO:0000313" key="16">
    <source>
        <dbReference type="EMBL" id="AIY63745.1"/>
    </source>
</evidence>
<dbReference type="InterPro" id="IPR003594">
    <property type="entry name" value="HATPase_dom"/>
</dbReference>
<evidence type="ECO:0000256" key="7">
    <source>
        <dbReference type="ARBA" id="ARBA00022692"/>
    </source>
</evidence>
<dbReference type="InterPro" id="IPR005467">
    <property type="entry name" value="His_kinase_dom"/>
</dbReference>
<dbReference type="STRING" id="1348114.OM33_00135"/>
<dbReference type="InterPro" id="IPR000014">
    <property type="entry name" value="PAS"/>
</dbReference>
<dbReference type="HOGENOM" id="CLU_000445_22_0_6"/>
<dbReference type="Pfam" id="PF00072">
    <property type="entry name" value="Response_reg"/>
    <property type="match status" value="1"/>
</dbReference>
<dbReference type="EMBL" id="CP009888">
    <property type="protein sequence ID" value="AIY63745.1"/>
    <property type="molecule type" value="Genomic_DNA"/>
</dbReference>
<feature type="transmembrane region" description="Helical" evidence="13">
    <location>
        <begin position="113"/>
        <end position="132"/>
    </location>
</feature>
<dbReference type="EC" id="2.7.13.3" evidence="4"/>
<dbReference type="FunFam" id="3.30.565.10:FF:000049">
    <property type="entry name" value="Two-component sensor histidine kinase"/>
    <property type="match status" value="1"/>
</dbReference>
<dbReference type="Gene3D" id="1.10.287.130">
    <property type="match status" value="1"/>
</dbReference>
<dbReference type="PRINTS" id="PR00344">
    <property type="entry name" value="BCTRLSENSOR"/>
</dbReference>
<dbReference type="GO" id="GO:0005886">
    <property type="term" value="C:plasma membrane"/>
    <property type="evidence" value="ECO:0007669"/>
    <property type="project" value="TreeGrafter"/>
</dbReference>
<evidence type="ECO:0000256" key="2">
    <source>
        <dbReference type="ARBA" id="ARBA00004141"/>
    </source>
</evidence>
<dbReference type="KEGG" id="pseo:OM33_00135"/>
<comment type="similarity">
    <text evidence="3">Belongs to the sodium:solute symporter (SSF) (TC 2.A.21) family.</text>
</comment>
<accession>A0A0A7EAU0</accession>
<keyword evidence="6" id="KW-0808">Transferase</keyword>
<evidence type="ECO:0000256" key="12">
    <source>
        <dbReference type="SAM" id="Coils"/>
    </source>
</evidence>
<dbReference type="PROSITE" id="PS50110">
    <property type="entry name" value="RESPONSE_REGULATORY"/>
    <property type="match status" value="1"/>
</dbReference>
<dbReference type="InterPro" id="IPR035965">
    <property type="entry name" value="PAS-like_dom_sf"/>
</dbReference>
<dbReference type="GO" id="GO:0000155">
    <property type="term" value="F:phosphorelay sensor kinase activity"/>
    <property type="evidence" value="ECO:0007669"/>
    <property type="project" value="InterPro"/>
</dbReference>
<feature type="transmembrane region" description="Helical" evidence="13">
    <location>
        <begin position="404"/>
        <end position="428"/>
    </location>
</feature>
<dbReference type="SUPFAM" id="SSF47384">
    <property type="entry name" value="Homodimeric domain of signal transducing histidine kinase"/>
    <property type="match status" value="1"/>
</dbReference>
<evidence type="ECO:0000259" key="14">
    <source>
        <dbReference type="PROSITE" id="PS50109"/>
    </source>
</evidence>
<gene>
    <name evidence="16" type="ORF">OM33_00135</name>
</gene>
<feature type="domain" description="Histidine kinase" evidence="14">
    <location>
        <begin position="800"/>
        <end position="1010"/>
    </location>
</feature>
<dbReference type="SMART" id="SM00388">
    <property type="entry name" value="HisKA"/>
    <property type="match status" value="1"/>
</dbReference>
<evidence type="ECO:0000256" key="13">
    <source>
        <dbReference type="SAM" id="Phobius"/>
    </source>
</evidence>
<dbReference type="Gene3D" id="3.30.450.20">
    <property type="entry name" value="PAS domain"/>
    <property type="match status" value="1"/>
</dbReference>
<dbReference type="SUPFAM" id="SSF55874">
    <property type="entry name" value="ATPase domain of HSP90 chaperone/DNA topoisomerase II/histidine kinase"/>
    <property type="match status" value="1"/>
</dbReference>
<dbReference type="Gene3D" id="1.20.1730.10">
    <property type="entry name" value="Sodium/glucose cotransporter"/>
    <property type="match status" value="1"/>
</dbReference>
<feature type="transmembrane region" description="Helical" evidence="13">
    <location>
        <begin position="66"/>
        <end position="85"/>
    </location>
</feature>
<name>A0A0A7EAU0_9GAMM</name>
<dbReference type="CDD" id="cd10322">
    <property type="entry name" value="SLC5sbd"/>
    <property type="match status" value="1"/>
</dbReference>
<dbReference type="Pfam" id="PF12860">
    <property type="entry name" value="PAS_7"/>
    <property type="match status" value="1"/>
</dbReference>
<feature type="transmembrane region" description="Helical" evidence="13">
    <location>
        <begin position="6"/>
        <end position="23"/>
    </location>
</feature>
<feature type="transmembrane region" description="Helical" evidence="13">
    <location>
        <begin position="184"/>
        <end position="210"/>
    </location>
</feature>
<keyword evidence="10 13" id="KW-0472">Membrane</keyword>
<dbReference type="Pfam" id="PF02518">
    <property type="entry name" value="HATPase_c"/>
    <property type="match status" value="1"/>
</dbReference>
<evidence type="ECO:0000256" key="5">
    <source>
        <dbReference type="ARBA" id="ARBA00022553"/>
    </source>
</evidence>
<feature type="modified residue" description="4-aspartylphosphate" evidence="11">
    <location>
        <position position="1081"/>
    </location>
</feature>
<evidence type="ECO:0000256" key="9">
    <source>
        <dbReference type="ARBA" id="ARBA00022989"/>
    </source>
</evidence>
<keyword evidence="7 13" id="KW-0812">Transmembrane</keyword>
<evidence type="ECO:0000259" key="15">
    <source>
        <dbReference type="PROSITE" id="PS50110"/>
    </source>
</evidence>
<dbReference type="SUPFAM" id="SSF55785">
    <property type="entry name" value="PYP-like sensor domain (PAS domain)"/>
    <property type="match status" value="1"/>
</dbReference>
<reference evidence="16 17" key="1">
    <citation type="submission" date="2014-11" db="EMBL/GenBank/DDBJ databases">
        <title>Complete Genome Sequence of Pseudoalteromonas sp. Strain OCN003 Isolated from Kaneohe Bay, Oahu, Hawaii.</title>
        <authorList>
            <person name="Beurmann S."/>
            <person name="Videau P."/>
            <person name="Ushijima B."/>
            <person name="Smith A.M."/>
            <person name="Aeby G.S."/>
            <person name="Callahan S.M."/>
            <person name="Belcaid M."/>
        </authorList>
    </citation>
    <scope>NUCLEOTIDE SEQUENCE [LARGE SCALE GENOMIC DNA]</scope>
    <source>
        <strain evidence="16 17">OCN003</strain>
    </source>
</reference>
<dbReference type="PANTHER" id="PTHR43047:SF9">
    <property type="entry name" value="HISTIDINE KINASE"/>
    <property type="match status" value="1"/>
</dbReference>
<comment type="catalytic activity">
    <reaction evidence="1">
        <text>ATP + protein L-histidine = ADP + protein N-phospho-L-histidine.</text>
        <dbReference type="EC" id="2.7.13.3"/>
    </reaction>
</comment>
<dbReference type="OrthoDB" id="9764438at2"/>
<keyword evidence="9 13" id="KW-1133">Transmembrane helix</keyword>
<keyword evidence="12" id="KW-0175">Coiled coil</keyword>
<dbReference type="SMART" id="SM00448">
    <property type="entry name" value="REC"/>
    <property type="match status" value="1"/>
</dbReference>
<dbReference type="CDD" id="cd00156">
    <property type="entry name" value="REC"/>
    <property type="match status" value="1"/>
</dbReference>
<evidence type="ECO:0000313" key="17">
    <source>
        <dbReference type="Proteomes" id="UP000030341"/>
    </source>
</evidence>
<feature type="transmembrane region" description="Helical" evidence="13">
    <location>
        <begin position="152"/>
        <end position="172"/>
    </location>
</feature>
<dbReference type="eggNOG" id="COG0784">
    <property type="taxonomic scope" value="Bacteria"/>
</dbReference>
<feature type="transmembrane region" description="Helical" evidence="13">
    <location>
        <begin position="379"/>
        <end position="398"/>
    </location>
</feature>
<dbReference type="Gene3D" id="3.40.50.2300">
    <property type="match status" value="1"/>
</dbReference>
<feature type="domain" description="Response regulatory" evidence="15">
    <location>
        <begin position="1031"/>
        <end position="1147"/>
    </location>
</feature>
<keyword evidence="8" id="KW-0418">Kinase</keyword>
<protein>
    <recommendedName>
        <fullName evidence="4">histidine kinase</fullName>
        <ecNumber evidence="4">2.7.13.3</ecNumber>
    </recommendedName>
</protein>
<dbReference type="CDD" id="cd00130">
    <property type="entry name" value="PAS"/>
    <property type="match status" value="1"/>
</dbReference>
<dbReference type="InterPro" id="IPR003661">
    <property type="entry name" value="HisK_dim/P_dom"/>
</dbReference>
<evidence type="ECO:0000256" key="10">
    <source>
        <dbReference type="ARBA" id="ARBA00023136"/>
    </source>
</evidence>
<dbReference type="InterPro" id="IPR038377">
    <property type="entry name" value="Na/Glc_symporter_sf"/>
</dbReference>
<organism evidence="16 17">
    <name type="scientific">Pseudoalteromonas piratica</name>
    <dbReference type="NCBI Taxonomy" id="1348114"/>
    <lineage>
        <taxon>Bacteria</taxon>
        <taxon>Pseudomonadati</taxon>
        <taxon>Pseudomonadota</taxon>
        <taxon>Gammaproteobacteria</taxon>
        <taxon>Alteromonadales</taxon>
        <taxon>Pseudoalteromonadaceae</taxon>
        <taxon>Pseudoalteromonas</taxon>
    </lineage>
</organism>
<keyword evidence="5 11" id="KW-0597">Phosphoprotein</keyword>
<feature type="coiled-coil region" evidence="12">
    <location>
        <begin position="759"/>
        <end position="793"/>
    </location>
</feature>
<evidence type="ECO:0000256" key="3">
    <source>
        <dbReference type="ARBA" id="ARBA00006434"/>
    </source>
</evidence>
<evidence type="ECO:0000256" key="1">
    <source>
        <dbReference type="ARBA" id="ARBA00000085"/>
    </source>
</evidence>
<dbReference type="Proteomes" id="UP000030341">
    <property type="component" value="Chromosome 1"/>
</dbReference>
<evidence type="ECO:0000256" key="6">
    <source>
        <dbReference type="ARBA" id="ARBA00022679"/>
    </source>
</evidence>